<dbReference type="AlphaFoldDB" id="A0A2S4PQD0"/>
<dbReference type="Proteomes" id="UP000237438">
    <property type="component" value="Unassembled WGS sequence"/>
</dbReference>
<feature type="domain" description="NAA35-like N-terminal" evidence="4">
    <location>
        <begin position="63"/>
        <end position="220"/>
    </location>
</feature>
<gene>
    <name evidence="6" type="ORF">EPUL_003377</name>
</gene>
<proteinExistence type="inferred from homology"/>
<dbReference type="InterPro" id="IPR007244">
    <property type="entry name" value="Naa35_N"/>
</dbReference>
<evidence type="ECO:0000313" key="7">
    <source>
        <dbReference type="Proteomes" id="UP000237438"/>
    </source>
</evidence>
<keyword evidence="3" id="KW-0963">Cytoplasm</keyword>
<dbReference type="Pfam" id="PF04112">
    <property type="entry name" value="Mak10"/>
    <property type="match status" value="1"/>
</dbReference>
<dbReference type="Pfam" id="PF25789">
    <property type="entry name" value="TPR_NAA35"/>
    <property type="match status" value="1"/>
</dbReference>
<keyword evidence="7" id="KW-1185">Reference proteome</keyword>
<dbReference type="PANTHER" id="PTHR21373:SF0">
    <property type="entry name" value="N-ALPHA-ACETYLTRANSFERASE 35, NATC AUXILIARY SUBUNIT"/>
    <property type="match status" value="1"/>
</dbReference>
<dbReference type="GO" id="GO:0031417">
    <property type="term" value="C:NatC complex"/>
    <property type="evidence" value="ECO:0007669"/>
    <property type="project" value="InterPro"/>
</dbReference>
<evidence type="ECO:0000259" key="4">
    <source>
        <dbReference type="Pfam" id="PF04112"/>
    </source>
</evidence>
<dbReference type="PANTHER" id="PTHR21373">
    <property type="entry name" value="GLUCOSE REPRESSIBLE PROTEIN MAK10"/>
    <property type="match status" value="1"/>
</dbReference>
<dbReference type="InterPro" id="IPR057983">
    <property type="entry name" value="NAA35-like_N"/>
</dbReference>
<dbReference type="STRING" id="225359.A0A2S4PQD0"/>
<comment type="subcellular location">
    <subcellularLocation>
        <location evidence="1">Cytoplasm</location>
    </subcellularLocation>
</comment>
<protein>
    <recommendedName>
        <fullName evidence="8">Mak10-domain-containing protein</fullName>
    </recommendedName>
</protein>
<evidence type="ECO:0008006" key="8">
    <source>
        <dbReference type="Google" id="ProtNLM"/>
    </source>
</evidence>
<evidence type="ECO:0000313" key="6">
    <source>
        <dbReference type="EMBL" id="POS84228.1"/>
    </source>
</evidence>
<comment type="similarity">
    <text evidence="2">Belongs to the MAK10 family.</text>
</comment>
<evidence type="ECO:0000259" key="5">
    <source>
        <dbReference type="Pfam" id="PF25789"/>
    </source>
</evidence>
<dbReference type="EMBL" id="PEDP01001116">
    <property type="protein sequence ID" value="POS84228.1"/>
    <property type="molecule type" value="Genomic_DNA"/>
</dbReference>
<sequence>MSTNTLYTVVKDLEILNVNDATPLLSSKCADQSHALPSIESKGILATDITDQFITAAQLLDAGQIIRDNNFTLFESVGALEIMNKKMDTGYLEFGETMEDNYDFSKELLPKEVIGIIDQLLCHEMAWHMGHPLAQTIFTSLHIDKVLCPSPLGINEAYFDQNASNELLMHRTLRAYCLGLIKTCCYVHHRINAEHFYEEEDFVSHTFNRNLLEDIKLTSILNFLQETINLVISSKIESKIRNALHSRLRFRVEFLKAVENADSKTLNSKLTIWKNLLLKIPELEKTTVHGTPVPSAFSEKLQRKLASTVPPRPIILIHIVDALNHLKKMCLDISVLIQILQYYDCHSLLTFVLIFQARKPQPSVYVRTLLQHYIFGESIILGSLSVRQVIDENLATTVLPGNLLLKRENDEIEIPSDPRHNIATQMELFRSRAVGSYLEMLRTLCQNRCRIRRTLCHTIVDWDNLQLDAEILDRNLQDLTGETPILDVAVSPEPTWSYPLSSWAYYYKICQMEWIVQLGFELEIYQPNELAGMYWYLSFLGRKRSQHVQRIEKFINRNHYEAHQKCSMTPESYIELSKALHFLIFAKISLAATCSFATALSSLFTVLDRLSLIKSSSKPYSNENLRYEARMKPFLGINLPEFIPFDEFTHSVTQPNKNNLDLLQLAAKSATEAKRAFEDMSNLTPRESFCRGSDESWLKDIKDALKACILTEKTISSITDVVKASENSTLINLKVEIPNLETRYHYWWIVPIVSSDS</sequence>
<accession>A0A2S4PQD0</accession>
<reference evidence="6 7" key="1">
    <citation type="submission" date="2017-10" db="EMBL/GenBank/DDBJ databases">
        <title>Development of genomic resources for the powdery mildew, Erysiphe pulchra.</title>
        <authorList>
            <person name="Wadl P.A."/>
            <person name="Mack B.M."/>
            <person name="Moore G."/>
            <person name="Beltz S.B."/>
        </authorList>
    </citation>
    <scope>NUCLEOTIDE SEQUENCE [LARGE SCALE GENOMIC DNA]</scope>
    <source>
        <strain evidence="6">Cflorida</strain>
    </source>
</reference>
<name>A0A2S4PQD0_9PEZI</name>
<feature type="domain" description="NAA35-like TPR repeats" evidence="5">
    <location>
        <begin position="337"/>
        <end position="683"/>
    </location>
</feature>
<dbReference type="InterPro" id="IPR057982">
    <property type="entry name" value="TPR_NAA35"/>
</dbReference>
<comment type="caution">
    <text evidence="6">The sequence shown here is derived from an EMBL/GenBank/DDBJ whole genome shotgun (WGS) entry which is preliminary data.</text>
</comment>
<organism evidence="6 7">
    <name type="scientific">Erysiphe pulchra</name>
    <dbReference type="NCBI Taxonomy" id="225359"/>
    <lineage>
        <taxon>Eukaryota</taxon>
        <taxon>Fungi</taxon>
        <taxon>Dikarya</taxon>
        <taxon>Ascomycota</taxon>
        <taxon>Pezizomycotina</taxon>
        <taxon>Leotiomycetes</taxon>
        <taxon>Erysiphales</taxon>
        <taxon>Erysiphaceae</taxon>
        <taxon>Erysiphe</taxon>
    </lineage>
</organism>
<evidence type="ECO:0000256" key="2">
    <source>
        <dbReference type="ARBA" id="ARBA00006289"/>
    </source>
</evidence>
<evidence type="ECO:0000256" key="1">
    <source>
        <dbReference type="ARBA" id="ARBA00004496"/>
    </source>
</evidence>
<dbReference type="OrthoDB" id="269405at2759"/>
<evidence type="ECO:0000256" key="3">
    <source>
        <dbReference type="ARBA" id="ARBA00022490"/>
    </source>
</evidence>